<sequence length="323" mass="36913">MFKERLCKEQPIAYKILENALISEHYAHAYLLVGEKGTPKKETAILLAQSLLCDEKGFACEVCNTCQRIAEHNYADFIFVDGEKTSIKKQDILGIQEEFNKTSVEAKGKKIYVLHYAENATLDALNSLLKFLEEPVQDVFAILTVEQLDRLLPTIQSRCQNIPLRKANVSTCYEYCMKENIDPLDAYLLSHLSGCWEEIVLKLEDENYQQARIMAMDTIQKLHISPDQALVHLQREGFKDKKGSDKLQFMMFLDILSIFFKDCIKGKTICTSQSWLNAMKSYDAKDCIAYLSACMEAKDKCGRSVNLSLLCDQLIAKMKELKQ</sequence>
<dbReference type="Gene3D" id="3.40.50.300">
    <property type="entry name" value="P-loop containing nucleotide triphosphate hydrolases"/>
    <property type="match status" value="1"/>
</dbReference>
<organism evidence="2 3">
    <name type="scientific">Dielma fastidiosa</name>
    <dbReference type="NCBI Taxonomy" id="1034346"/>
    <lineage>
        <taxon>Bacteria</taxon>
        <taxon>Bacillati</taxon>
        <taxon>Bacillota</taxon>
        <taxon>Erysipelotrichia</taxon>
        <taxon>Erysipelotrichales</taxon>
        <taxon>Erysipelotrichaceae</taxon>
        <taxon>Dielma</taxon>
    </lineage>
</organism>
<name>A0A318KK06_9FIRM</name>
<dbReference type="InterPro" id="IPR050238">
    <property type="entry name" value="DNA_Rep/Repair_Clamp_Loader"/>
</dbReference>
<reference evidence="1" key="2">
    <citation type="submission" date="2022-03" db="EMBL/GenBank/DDBJ databases">
        <title>First case of bacteraemia caused by Dielma fastidiosa in a patient hospitalised with diverticulitis.</title>
        <authorList>
            <person name="Forman-Ankjaer B."/>
            <person name="Hvid-Jensen F."/>
            <person name="Kobel C.M."/>
            <person name="Greve T."/>
        </authorList>
    </citation>
    <scope>NUCLEOTIDE SEQUENCE</scope>
    <source>
        <strain evidence="1">AUH_DF_2021</strain>
    </source>
</reference>
<dbReference type="Proteomes" id="UP000247612">
    <property type="component" value="Unassembled WGS sequence"/>
</dbReference>
<evidence type="ECO:0000313" key="3">
    <source>
        <dbReference type="Proteomes" id="UP000247612"/>
    </source>
</evidence>
<dbReference type="PANTHER" id="PTHR11669">
    <property type="entry name" value="REPLICATION FACTOR C / DNA POLYMERASE III GAMMA-TAU SUBUNIT"/>
    <property type="match status" value="1"/>
</dbReference>
<dbReference type="STRING" id="1034346.GCA_000313565_03144"/>
<dbReference type="GO" id="GO:0006261">
    <property type="term" value="P:DNA-templated DNA replication"/>
    <property type="evidence" value="ECO:0007669"/>
    <property type="project" value="TreeGrafter"/>
</dbReference>
<accession>A0A318KK06</accession>
<dbReference type="OrthoDB" id="9810148at2"/>
<comment type="caution">
    <text evidence="2">The sequence shown here is derived from an EMBL/GenBank/DDBJ whole genome shotgun (WGS) entry which is preliminary data.</text>
</comment>
<dbReference type="Pfam" id="PF13177">
    <property type="entry name" value="DNA_pol3_delta2"/>
    <property type="match status" value="1"/>
</dbReference>
<dbReference type="RefSeq" id="WP_022939422.1">
    <property type="nucleotide sequence ID" value="NZ_BAABZA010000004.1"/>
</dbReference>
<dbReference type="AlphaFoldDB" id="A0A318KK06"/>
<dbReference type="EMBL" id="QJKH01000018">
    <property type="protein sequence ID" value="PXX75290.1"/>
    <property type="molecule type" value="Genomic_DNA"/>
</dbReference>
<keyword evidence="3" id="KW-1185">Reference proteome</keyword>
<dbReference type="Proteomes" id="UP001276902">
    <property type="component" value="Unassembled WGS sequence"/>
</dbReference>
<proteinExistence type="predicted"/>
<reference evidence="2 3" key="1">
    <citation type="submission" date="2018-05" db="EMBL/GenBank/DDBJ databases">
        <title>Genomic Encyclopedia of Type Strains, Phase IV (KMG-IV): sequencing the most valuable type-strain genomes for metagenomic binning, comparative biology and taxonomic classification.</title>
        <authorList>
            <person name="Goeker M."/>
        </authorList>
    </citation>
    <scope>NUCLEOTIDE SEQUENCE [LARGE SCALE GENOMIC DNA]</scope>
    <source>
        <strain evidence="2 3">JC118</strain>
    </source>
</reference>
<gene>
    <name evidence="2" type="ORF">DES51_11820</name>
    <name evidence="1" type="ORF">MQE39_13980</name>
</gene>
<dbReference type="EMBL" id="JALDAW010000022">
    <property type="protein sequence ID" value="MDY5169224.1"/>
    <property type="molecule type" value="Genomic_DNA"/>
</dbReference>
<dbReference type="GeneID" id="94441772"/>
<dbReference type="InterPro" id="IPR027417">
    <property type="entry name" value="P-loop_NTPase"/>
</dbReference>
<dbReference type="PANTHER" id="PTHR11669:SF8">
    <property type="entry name" value="DNA POLYMERASE III SUBUNIT DELTA"/>
    <property type="match status" value="1"/>
</dbReference>
<evidence type="ECO:0000313" key="1">
    <source>
        <dbReference type="EMBL" id="MDY5169224.1"/>
    </source>
</evidence>
<dbReference type="SUPFAM" id="SSF52540">
    <property type="entry name" value="P-loop containing nucleoside triphosphate hydrolases"/>
    <property type="match status" value="1"/>
</dbReference>
<protein>
    <submittedName>
        <fullName evidence="1">DNA polymerase III subunit delta</fullName>
    </submittedName>
    <submittedName>
        <fullName evidence="2">DNA polymerase-3 subunit delta</fullName>
    </submittedName>
</protein>
<evidence type="ECO:0000313" key="2">
    <source>
        <dbReference type="EMBL" id="PXX75290.1"/>
    </source>
</evidence>